<feature type="domain" description="L-asparaginase N-terminal" evidence="7">
    <location>
        <begin position="156"/>
        <end position="357"/>
    </location>
</feature>
<dbReference type="CDD" id="cd08964">
    <property type="entry name" value="L-asparaginase_II"/>
    <property type="match status" value="1"/>
</dbReference>
<evidence type="ECO:0000256" key="5">
    <source>
        <dbReference type="SAM" id="MobiDB-lite"/>
    </source>
</evidence>
<protein>
    <submittedName>
        <fullName evidence="9">Asparaginase</fullName>
    </submittedName>
</protein>
<evidence type="ECO:0000256" key="6">
    <source>
        <dbReference type="SAM" id="Phobius"/>
    </source>
</evidence>
<dbReference type="InterPro" id="IPR027474">
    <property type="entry name" value="L-asparaginase_N"/>
</dbReference>
<feature type="binding site" evidence="4">
    <location>
        <begin position="244"/>
        <end position="245"/>
    </location>
    <ligand>
        <name>substrate</name>
    </ligand>
</feature>
<feature type="region of interest" description="Disordered" evidence="5">
    <location>
        <begin position="1"/>
        <end position="70"/>
    </location>
</feature>
<proteinExistence type="inferred from homology"/>
<dbReference type="Pfam" id="PF17763">
    <property type="entry name" value="Asparaginase_C"/>
    <property type="match status" value="1"/>
</dbReference>
<evidence type="ECO:0000259" key="7">
    <source>
        <dbReference type="Pfam" id="PF00710"/>
    </source>
</evidence>
<accession>A0A6M5UDY3</accession>
<dbReference type="InterPro" id="IPR040919">
    <property type="entry name" value="Asparaginase_C"/>
</dbReference>
<sequence>MTAPDRAGPTPAPPARLDPRRARVNRGGPGPATRPPWRRSWTRVLLTPRQSSGNTRCLASGGPDVPPTEGPLLRTFTLTLSGRAVAAVVALVLACAALAATVAYAVADSRATAAAARAAGAAAPVLASGSAAANPLGITSARYTTATATAAAEKPKVVVVATGGTMAGKATGRDTFTSYRAGTYLMEDMLNTLRPELDAVADVTAVQFGNAGSSGYSIEQFHALTLEVEKQLETADAVVVTTGTDTQEEFAYWLDLTVQSRKPVVTSGSMRPWGSGAGPDSSLVFGTDAPANLYNAIKVAASQQTFCFGTVLMLNDEIQAAREVTKSNSYRTDTFQTREYGVLGWIDGDNITLGRAPARVMSCDTEEWFTPFDLAEADPKSLPRVEILMSYQQAGGEAVTAFANAGVAGIVTAGTGAGGISSAMSQARSAAIRDKGMWFVSTTRTGSGSSYGSGNGILAGGDLTAVKARLLLLLSRAFTDDFATAQGWFATYGNASFDQSATADEIGAEPGATAVLFTGTATPSCKAAGKQLWLTTSVTNTDTVPIDVRVKTVSGEHKFSKIPVGETVEKTFSVKGKTLDAGEATLTAYKNVDGQGVQTESTAPYPETTCG</sequence>
<dbReference type="Gene3D" id="3.40.50.40">
    <property type="match status" value="1"/>
</dbReference>
<keyword evidence="6" id="KW-0472">Membrane</keyword>
<feature type="active site" description="O-isoaspartyl threonine intermediate" evidence="3">
    <location>
        <position position="165"/>
    </location>
</feature>
<dbReference type="PANTHER" id="PTHR11707:SF28">
    <property type="entry name" value="60 KDA LYSOPHOSPHOLIPASE"/>
    <property type="match status" value="1"/>
</dbReference>
<evidence type="ECO:0000313" key="10">
    <source>
        <dbReference type="Proteomes" id="UP000451354"/>
    </source>
</evidence>
<dbReference type="GO" id="GO:0004067">
    <property type="term" value="F:asparaginase activity"/>
    <property type="evidence" value="ECO:0007669"/>
    <property type="project" value="UniProtKB-UniRule"/>
</dbReference>
<dbReference type="PANTHER" id="PTHR11707">
    <property type="entry name" value="L-ASPARAGINASE"/>
    <property type="match status" value="1"/>
</dbReference>
<dbReference type="InterPro" id="IPR037152">
    <property type="entry name" value="L-asparaginase_N_sf"/>
</dbReference>
<feature type="compositionally biased region" description="Polar residues" evidence="5">
    <location>
        <begin position="48"/>
        <end position="57"/>
    </location>
</feature>
<comment type="similarity">
    <text evidence="1">Belongs to the asparaginase 1 family.</text>
</comment>
<keyword evidence="6" id="KW-1133">Transmembrane helix</keyword>
<dbReference type="SUPFAM" id="SSF53774">
    <property type="entry name" value="Glutaminase/Asparaginase"/>
    <property type="match status" value="1"/>
</dbReference>
<reference evidence="9 10" key="1">
    <citation type="journal article" date="2022" name="Int. J. Syst. Evol. Microbiol.">
        <title>Cellulosimicrobium protaetiae sp. nov., isolated from the gut of the larva of Protaetia brevitarsis seulensis.</title>
        <authorList>
            <person name="Le Han H."/>
            <person name="Nguyen T.T.H."/>
            <person name="Li Z."/>
            <person name="Shin N.R."/>
            <person name="Kim S.G."/>
        </authorList>
    </citation>
    <scope>NUCLEOTIDE SEQUENCE [LARGE SCALE GENOMIC DNA]</scope>
    <source>
        <strain evidence="9 10">BI34</strain>
    </source>
</reference>
<dbReference type="Gene3D" id="3.40.50.1170">
    <property type="entry name" value="L-asparaginase, N-terminal domain"/>
    <property type="match status" value="1"/>
</dbReference>
<dbReference type="GO" id="GO:0006528">
    <property type="term" value="P:asparagine metabolic process"/>
    <property type="evidence" value="ECO:0007669"/>
    <property type="project" value="InterPro"/>
</dbReference>
<dbReference type="InterPro" id="IPR036152">
    <property type="entry name" value="Asp/glu_Ase-like_sf"/>
</dbReference>
<name>A0A6M5UDY3_9MICO</name>
<feature type="domain" description="Asparaginase/glutaminase C-terminal" evidence="8">
    <location>
        <begin position="384"/>
        <end position="489"/>
    </location>
</feature>
<evidence type="ECO:0000256" key="2">
    <source>
        <dbReference type="ARBA" id="ARBA00022801"/>
    </source>
</evidence>
<dbReference type="PIRSF" id="PIRSF001220">
    <property type="entry name" value="L-ASNase_gatD"/>
    <property type="match status" value="1"/>
</dbReference>
<dbReference type="InterPro" id="IPR006034">
    <property type="entry name" value="Asparaginase/glutaminase-like"/>
</dbReference>
<dbReference type="AlphaFoldDB" id="A0A6M5UDY3"/>
<dbReference type="EMBL" id="CP052757">
    <property type="protein sequence ID" value="QJW35455.1"/>
    <property type="molecule type" value="Genomic_DNA"/>
</dbReference>
<keyword evidence="6" id="KW-0812">Transmembrane</keyword>
<feature type="binding site" evidence="4">
    <location>
        <position position="213"/>
    </location>
    <ligand>
        <name>substrate</name>
    </ligand>
</feature>
<evidence type="ECO:0000256" key="1">
    <source>
        <dbReference type="ARBA" id="ARBA00010518"/>
    </source>
</evidence>
<evidence type="ECO:0000313" key="9">
    <source>
        <dbReference type="EMBL" id="QJW35455.1"/>
    </source>
</evidence>
<gene>
    <name evidence="9" type="ORF">FIC82_003790</name>
</gene>
<dbReference type="SMART" id="SM00870">
    <property type="entry name" value="Asparaginase"/>
    <property type="match status" value="1"/>
</dbReference>
<keyword evidence="2" id="KW-0378">Hydrolase</keyword>
<dbReference type="PIRSF" id="PIRSF500176">
    <property type="entry name" value="L_ASNase"/>
    <property type="match status" value="1"/>
</dbReference>
<dbReference type="KEGG" id="cprt:FIC82_003790"/>
<dbReference type="InterPro" id="IPR027473">
    <property type="entry name" value="L-asparaginase_C"/>
</dbReference>
<dbReference type="Proteomes" id="UP000451354">
    <property type="component" value="Chromosome"/>
</dbReference>
<feature type="transmembrane region" description="Helical" evidence="6">
    <location>
        <begin position="84"/>
        <end position="107"/>
    </location>
</feature>
<dbReference type="PRINTS" id="PR00139">
    <property type="entry name" value="ASNGLNASE"/>
</dbReference>
<dbReference type="OrthoDB" id="9788068at2"/>
<keyword evidence="10" id="KW-1185">Reference proteome</keyword>
<dbReference type="InterPro" id="IPR004550">
    <property type="entry name" value="AsnASE_II"/>
</dbReference>
<evidence type="ECO:0000256" key="3">
    <source>
        <dbReference type="PIRSR" id="PIRSR001220-1"/>
    </source>
</evidence>
<evidence type="ECO:0000256" key="4">
    <source>
        <dbReference type="PIRSR" id="PIRSR001220-2"/>
    </source>
</evidence>
<dbReference type="PROSITE" id="PS51732">
    <property type="entry name" value="ASN_GLN_ASE_3"/>
    <property type="match status" value="1"/>
</dbReference>
<dbReference type="Pfam" id="PF00710">
    <property type="entry name" value="Asparaginase"/>
    <property type="match status" value="1"/>
</dbReference>
<organism evidence="9 10">
    <name type="scientific">Cellulosimicrobium protaetiae</name>
    <dbReference type="NCBI Taxonomy" id="2587808"/>
    <lineage>
        <taxon>Bacteria</taxon>
        <taxon>Bacillati</taxon>
        <taxon>Actinomycetota</taxon>
        <taxon>Actinomycetes</taxon>
        <taxon>Micrococcales</taxon>
        <taxon>Promicromonosporaceae</taxon>
        <taxon>Cellulosimicrobium</taxon>
    </lineage>
</organism>
<evidence type="ECO:0000259" key="8">
    <source>
        <dbReference type="Pfam" id="PF17763"/>
    </source>
</evidence>